<dbReference type="PANTHER" id="PTHR13878">
    <property type="entry name" value="GULONOLACTONE OXIDASE"/>
    <property type="match status" value="1"/>
</dbReference>
<dbReference type="InterPro" id="IPR036318">
    <property type="entry name" value="FAD-bd_PCMH-like_sf"/>
</dbReference>
<reference evidence="5" key="1">
    <citation type="submission" date="2023-06" db="EMBL/GenBank/DDBJ databases">
        <title>Genome-scale phylogeny and comparative genomics of the fungal order Sordariales.</title>
        <authorList>
            <consortium name="Lawrence Berkeley National Laboratory"/>
            <person name="Hensen N."/>
            <person name="Bonometti L."/>
            <person name="Westerberg I."/>
            <person name="Brannstrom I.O."/>
            <person name="Guillou S."/>
            <person name="Cros-Aarteil S."/>
            <person name="Calhoun S."/>
            <person name="Haridas S."/>
            <person name="Kuo A."/>
            <person name="Mondo S."/>
            <person name="Pangilinan J."/>
            <person name="Riley R."/>
            <person name="Labutti K."/>
            <person name="Andreopoulos B."/>
            <person name="Lipzen A."/>
            <person name="Chen C."/>
            <person name="Yanf M."/>
            <person name="Daum C."/>
            <person name="Ng V."/>
            <person name="Clum A."/>
            <person name="Steindorff A."/>
            <person name="Ohm R."/>
            <person name="Martin F."/>
            <person name="Silar P."/>
            <person name="Natvig D."/>
            <person name="Lalanne C."/>
            <person name="Gautier V."/>
            <person name="Ament-Velasquez S.L."/>
            <person name="Kruys A."/>
            <person name="Hutchinson M.I."/>
            <person name="Powell A.J."/>
            <person name="Barry K."/>
            <person name="Miller A.N."/>
            <person name="Grigoriev I.V."/>
            <person name="Debuchy R."/>
            <person name="Gladieux P."/>
            <person name="Thoren M.H."/>
            <person name="Johannesson H."/>
        </authorList>
    </citation>
    <scope>NUCLEOTIDE SEQUENCE</scope>
    <source>
        <strain evidence="5">PSN4</strain>
    </source>
</reference>
<dbReference type="InterPro" id="IPR050432">
    <property type="entry name" value="FAD-linked_Oxidoreductases_BP"/>
</dbReference>
<evidence type="ECO:0000259" key="4">
    <source>
        <dbReference type="PROSITE" id="PS51387"/>
    </source>
</evidence>
<accession>A0AAJ0BS33</accession>
<proteinExistence type="inferred from homology"/>
<dbReference type="Gene3D" id="3.30.465.10">
    <property type="match status" value="2"/>
</dbReference>
<comment type="similarity">
    <text evidence="1">Belongs to the oxygen-dependent FAD-linked oxidoreductase family.</text>
</comment>
<dbReference type="Pfam" id="PF08031">
    <property type="entry name" value="BBE"/>
    <property type="match status" value="1"/>
</dbReference>
<evidence type="ECO:0000256" key="1">
    <source>
        <dbReference type="ARBA" id="ARBA00005466"/>
    </source>
</evidence>
<dbReference type="SUPFAM" id="SSF56176">
    <property type="entry name" value="FAD-binding/transporter-associated domain-like"/>
    <property type="match status" value="1"/>
</dbReference>
<feature type="chain" id="PRO_5042488984" description="FAD-binding PCMH-type domain-containing protein" evidence="3">
    <location>
        <begin position="18"/>
        <end position="572"/>
    </location>
</feature>
<dbReference type="AlphaFoldDB" id="A0AAJ0BS33"/>
<sequence>MKLPLLAAGLLSWSAAAAPPKNATVPDPGPKNCKCFPTEPCWPSARDWATLNTTVGGRLIETVPLALACHAPHLNSTACSSLQQKWQDPATHMSDSASIMAPFFANQACDPFTPSSLPCTLGNYVRYAVAASKAEDIVATIKFAQKHNIRFVIRNTGHDYLARSTGAGALSVWTHRLKGMQFTNWNDKYYRGSAVKVGAGVQGFEILEAARDRGQVVVTGECSTVGLAGGYTQGGGHSALSTTFGLSADNTLEFEVVTADGRLVTASRSKNADLYWALSGGGGGNYGVVVSLTVKTFPDQKVGGASLSFFAATTPTEVFFQAIDAFHAALPAMISAGSMVVYYFTTDFFMIAPLTAYGETEAEVQTIMAPFVASLHSLNVTFSVEYSETATYYDHYDKYFGPLPNGAIQIGIAQYGGRLIPRSVVGDAALAATARSIVEKGVTWIGVGTDVSAFGADGRNAVLPAWRDAAVHVTLTTPWSFDPARWGDMLAAQELMTAEIMPAIEAVTPGSGAYMNEADFRQEDWEDAFFGENYADLLKVKKRYDPEGLFWAIKAVGSERWAVREDGRMCRA</sequence>
<keyword evidence="3" id="KW-0732">Signal</keyword>
<evidence type="ECO:0000313" key="5">
    <source>
        <dbReference type="EMBL" id="KAK1760971.1"/>
    </source>
</evidence>
<keyword evidence="2" id="KW-0560">Oxidoreductase</keyword>
<evidence type="ECO:0000256" key="3">
    <source>
        <dbReference type="SAM" id="SignalP"/>
    </source>
</evidence>
<dbReference type="PROSITE" id="PS51387">
    <property type="entry name" value="FAD_PCMH"/>
    <property type="match status" value="1"/>
</dbReference>
<dbReference type="InterPro" id="IPR012951">
    <property type="entry name" value="BBE"/>
</dbReference>
<organism evidence="5 6">
    <name type="scientific">Echria macrotheca</name>
    <dbReference type="NCBI Taxonomy" id="438768"/>
    <lineage>
        <taxon>Eukaryota</taxon>
        <taxon>Fungi</taxon>
        <taxon>Dikarya</taxon>
        <taxon>Ascomycota</taxon>
        <taxon>Pezizomycotina</taxon>
        <taxon>Sordariomycetes</taxon>
        <taxon>Sordariomycetidae</taxon>
        <taxon>Sordariales</taxon>
        <taxon>Schizotheciaceae</taxon>
        <taxon>Echria</taxon>
    </lineage>
</organism>
<dbReference type="InterPro" id="IPR016169">
    <property type="entry name" value="FAD-bd_PCMH_sub2"/>
</dbReference>
<comment type="caution">
    <text evidence="5">The sequence shown here is derived from an EMBL/GenBank/DDBJ whole genome shotgun (WGS) entry which is preliminary data.</text>
</comment>
<dbReference type="PANTHER" id="PTHR13878:SF91">
    <property type="entry name" value="FAD BINDING DOMAIN PROTEIN (AFU_ORTHOLOGUE AFUA_6G12070)-RELATED"/>
    <property type="match status" value="1"/>
</dbReference>
<dbReference type="Proteomes" id="UP001239445">
    <property type="component" value="Unassembled WGS sequence"/>
</dbReference>
<dbReference type="Pfam" id="PF01565">
    <property type="entry name" value="FAD_binding_4"/>
    <property type="match status" value="1"/>
</dbReference>
<dbReference type="InterPro" id="IPR016166">
    <property type="entry name" value="FAD-bd_PCMH"/>
</dbReference>
<dbReference type="GO" id="GO:0016491">
    <property type="term" value="F:oxidoreductase activity"/>
    <property type="evidence" value="ECO:0007669"/>
    <property type="project" value="UniProtKB-KW"/>
</dbReference>
<evidence type="ECO:0000256" key="2">
    <source>
        <dbReference type="ARBA" id="ARBA00023002"/>
    </source>
</evidence>
<gene>
    <name evidence="5" type="ORF">QBC47DRAFT_18975</name>
</gene>
<protein>
    <recommendedName>
        <fullName evidence="4">FAD-binding PCMH-type domain-containing protein</fullName>
    </recommendedName>
</protein>
<dbReference type="InterPro" id="IPR006094">
    <property type="entry name" value="Oxid_FAD_bind_N"/>
</dbReference>
<evidence type="ECO:0000313" key="6">
    <source>
        <dbReference type="Proteomes" id="UP001239445"/>
    </source>
</evidence>
<feature type="signal peptide" evidence="3">
    <location>
        <begin position="1"/>
        <end position="17"/>
    </location>
</feature>
<keyword evidence="6" id="KW-1185">Reference proteome</keyword>
<name>A0AAJ0BS33_9PEZI</name>
<dbReference type="GO" id="GO:0071949">
    <property type="term" value="F:FAD binding"/>
    <property type="evidence" value="ECO:0007669"/>
    <property type="project" value="InterPro"/>
</dbReference>
<feature type="domain" description="FAD-binding PCMH-type" evidence="4">
    <location>
        <begin position="120"/>
        <end position="299"/>
    </location>
</feature>
<dbReference type="EMBL" id="MU839827">
    <property type="protein sequence ID" value="KAK1760971.1"/>
    <property type="molecule type" value="Genomic_DNA"/>
</dbReference>